<protein>
    <submittedName>
        <fullName evidence="2">Uncharacterized protein</fullName>
    </submittedName>
</protein>
<evidence type="ECO:0000256" key="1">
    <source>
        <dbReference type="SAM" id="MobiDB-lite"/>
    </source>
</evidence>
<proteinExistence type="predicted"/>
<feature type="compositionally biased region" description="Acidic residues" evidence="1">
    <location>
        <begin position="176"/>
        <end position="185"/>
    </location>
</feature>
<sequence>MPKYDYEIAMEKLSDSDKNRCLAAYFSMDNANAHVRPREPYYPRELYILTKPPPPIHLEIIATTTIAKAQKDVGESGARPPESDASPIAQTLAAAASSGYAFVFGVWNKVVDFDYQTNWAVATKSFGAASENSMRTMVGSAMKKIRDNGGEYNADGSRIPATAKKAGGRKPKNDQGENDDEDGDSYEIKKGGGGRKRAAADDGKVTRNVEGKKPIKRARGKKVVEDVKPEDEADAIPGTDKDADIADNIVVKTETQVEDEDEDEQV</sequence>
<keyword evidence="3" id="KW-1185">Reference proteome</keyword>
<dbReference type="EMBL" id="JAESVG020000002">
    <property type="protein sequence ID" value="KAG8629904.1"/>
    <property type="molecule type" value="Genomic_DNA"/>
</dbReference>
<dbReference type="Proteomes" id="UP000809789">
    <property type="component" value="Unassembled WGS sequence"/>
</dbReference>
<evidence type="ECO:0000313" key="2">
    <source>
        <dbReference type="EMBL" id="KAG8629904.1"/>
    </source>
</evidence>
<dbReference type="OrthoDB" id="3935813at2759"/>
<evidence type="ECO:0000313" key="3">
    <source>
        <dbReference type="Proteomes" id="UP000809789"/>
    </source>
</evidence>
<dbReference type="AlphaFoldDB" id="A0A8K0L7H6"/>
<feature type="region of interest" description="Disordered" evidence="1">
    <location>
        <begin position="149"/>
        <end position="242"/>
    </location>
</feature>
<gene>
    <name evidence="2" type="ORF">KVT40_001523</name>
</gene>
<comment type="caution">
    <text evidence="2">The sequence shown here is derived from an EMBL/GenBank/DDBJ whole genome shotgun (WGS) entry which is preliminary data.</text>
</comment>
<reference evidence="2" key="1">
    <citation type="submission" date="2021-07" db="EMBL/GenBank/DDBJ databases">
        <title>Elsinoe batatas strain:CRI-CJ2 Genome sequencing and assembly.</title>
        <authorList>
            <person name="Huang L."/>
        </authorList>
    </citation>
    <scope>NUCLEOTIDE SEQUENCE</scope>
    <source>
        <strain evidence="2">CRI-CJ2</strain>
    </source>
</reference>
<accession>A0A8K0L7H6</accession>
<feature type="compositionally biased region" description="Basic and acidic residues" evidence="1">
    <location>
        <begin position="198"/>
        <end position="213"/>
    </location>
</feature>
<name>A0A8K0L7H6_9PEZI</name>
<organism evidence="2 3">
    <name type="scientific">Elsinoe batatas</name>
    <dbReference type="NCBI Taxonomy" id="2601811"/>
    <lineage>
        <taxon>Eukaryota</taxon>
        <taxon>Fungi</taxon>
        <taxon>Dikarya</taxon>
        <taxon>Ascomycota</taxon>
        <taxon>Pezizomycotina</taxon>
        <taxon>Dothideomycetes</taxon>
        <taxon>Dothideomycetidae</taxon>
        <taxon>Myriangiales</taxon>
        <taxon>Elsinoaceae</taxon>
        <taxon>Elsinoe</taxon>
    </lineage>
</organism>